<dbReference type="AlphaFoldDB" id="A0A250WTE8"/>
<evidence type="ECO:0000259" key="2">
    <source>
        <dbReference type="Pfam" id="PF13472"/>
    </source>
</evidence>
<feature type="domain" description="SGNH hydrolase-type esterase" evidence="2">
    <location>
        <begin position="13"/>
        <end position="210"/>
    </location>
</feature>
<organism evidence="3 4">
    <name type="scientific">Chlamydomonas eustigma</name>
    <dbReference type="NCBI Taxonomy" id="1157962"/>
    <lineage>
        <taxon>Eukaryota</taxon>
        <taxon>Viridiplantae</taxon>
        <taxon>Chlorophyta</taxon>
        <taxon>core chlorophytes</taxon>
        <taxon>Chlorophyceae</taxon>
        <taxon>CS clade</taxon>
        <taxon>Chlamydomonadales</taxon>
        <taxon>Chlamydomonadaceae</taxon>
        <taxon>Chlamydomonas</taxon>
    </lineage>
</organism>
<keyword evidence="4" id="KW-1185">Reference proteome</keyword>
<protein>
    <recommendedName>
        <fullName evidence="2">SGNH hydrolase-type esterase domain-containing protein</fullName>
    </recommendedName>
</protein>
<dbReference type="SUPFAM" id="SSF52266">
    <property type="entry name" value="SGNH hydrolase"/>
    <property type="match status" value="1"/>
</dbReference>
<dbReference type="PANTHER" id="PTHR14209:SF19">
    <property type="entry name" value="ISOAMYL ACETATE-HYDROLYZING ESTERASE 1 HOMOLOG"/>
    <property type="match status" value="1"/>
</dbReference>
<keyword evidence="1" id="KW-0378">Hydrolase</keyword>
<dbReference type="STRING" id="1157962.A0A250WTE8"/>
<evidence type="ECO:0000313" key="3">
    <source>
        <dbReference type="EMBL" id="GAX74107.1"/>
    </source>
</evidence>
<dbReference type="FunFam" id="3.40.50.1110:FF:000002">
    <property type="entry name" value="isoamyl acetate-hydrolyzing esterase 1 homolog"/>
    <property type="match status" value="1"/>
</dbReference>
<dbReference type="InterPro" id="IPR036514">
    <property type="entry name" value="SGNH_hydro_sf"/>
</dbReference>
<dbReference type="InterPro" id="IPR045136">
    <property type="entry name" value="Iah1-like"/>
</dbReference>
<sequence>MSPYIVERPRFILFGDSLTERSFSEEGGWGASLAHFYGRRVDVLNRGYGGYNTDWVMFILDDVFKGCNSQNTPLVTIFVGANDAALPLPEGNEHSSTQHVPLSRYRENLRKIVHNIRERGVTQLVMITPPPVYEPGRKEWQIQRIGEEEAKNTAIDRTNAYTKQYAECCKEVALELDLPVVDLWTSMQETKGWGTLLFNDGLHFTPEGNQHAYNAILTTINSTYPNLKVEEMPMQFPHFSEIDFSNPASSFGNLP</sequence>
<dbReference type="GO" id="GO:0016787">
    <property type="term" value="F:hydrolase activity"/>
    <property type="evidence" value="ECO:0007669"/>
    <property type="project" value="UniProtKB-KW"/>
</dbReference>
<gene>
    <name evidence="3" type="ORF">CEUSTIGMA_g1556.t1</name>
</gene>
<dbReference type="OrthoDB" id="671439at2759"/>
<proteinExistence type="predicted"/>
<accession>A0A250WTE8</accession>
<dbReference type="CDD" id="cd01838">
    <property type="entry name" value="Isoamyl_acetate_hydrolase_like"/>
    <property type="match status" value="1"/>
</dbReference>
<evidence type="ECO:0000313" key="4">
    <source>
        <dbReference type="Proteomes" id="UP000232323"/>
    </source>
</evidence>
<dbReference type="EMBL" id="BEGY01000006">
    <property type="protein sequence ID" value="GAX74107.1"/>
    <property type="molecule type" value="Genomic_DNA"/>
</dbReference>
<dbReference type="Pfam" id="PF13472">
    <property type="entry name" value="Lipase_GDSL_2"/>
    <property type="match status" value="1"/>
</dbReference>
<dbReference type="PANTHER" id="PTHR14209">
    <property type="entry name" value="ISOAMYL ACETATE-HYDROLYZING ESTERASE 1"/>
    <property type="match status" value="1"/>
</dbReference>
<dbReference type="Gene3D" id="3.40.50.1110">
    <property type="entry name" value="SGNH hydrolase"/>
    <property type="match status" value="1"/>
</dbReference>
<evidence type="ECO:0000256" key="1">
    <source>
        <dbReference type="ARBA" id="ARBA00022801"/>
    </source>
</evidence>
<dbReference type="InterPro" id="IPR013830">
    <property type="entry name" value="SGNH_hydro"/>
</dbReference>
<reference evidence="3 4" key="1">
    <citation type="submission" date="2017-08" db="EMBL/GenBank/DDBJ databases">
        <title>Acidophilic green algal genome provides insights into adaptation to an acidic environment.</title>
        <authorList>
            <person name="Hirooka S."/>
            <person name="Hirose Y."/>
            <person name="Kanesaki Y."/>
            <person name="Higuchi S."/>
            <person name="Fujiwara T."/>
            <person name="Onuma R."/>
            <person name="Era A."/>
            <person name="Ohbayashi R."/>
            <person name="Uzuka A."/>
            <person name="Nozaki H."/>
            <person name="Yoshikawa H."/>
            <person name="Miyagishima S.Y."/>
        </authorList>
    </citation>
    <scope>NUCLEOTIDE SEQUENCE [LARGE SCALE GENOMIC DNA]</scope>
    <source>
        <strain evidence="3 4">NIES-2499</strain>
    </source>
</reference>
<comment type="caution">
    <text evidence="3">The sequence shown here is derived from an EMBL/GenBank/DDBJ whole genome shotgun (WGS) entry which is preliminary data.</text>
</comment>
<dbReference type="Proteomes" id="UP000232323">
    <property type="component" value="Unassembled WGS sequence"/>
</dbReference>
<name>A0A250WTE8_9CHLO</name>